<dbReference type="EMBL" id="JAHVHU010000012">
    <property type="protein sequence ID" value="MBY5959112.1"/>
    <property type="molecule type" value="Genomic_DNA"/>
</dbReference>
<reference evidence="2" key="1">
    <citation type="submission" date="2021-06" db="EMBL/GenBank/DDBJ databases">
        <title>44 bacteria genomes isolated from Dapeng, Shenzhen.</title>
        <authorList>
            <person name="Zheng W."/>
            <person name="Yu S."/>
            <person name="Huang Y."/>
        </authorList>
    </citation>
    <scope>NUCLEOTIDE SEQUENCE</scope>
    <source>
        <strain evidence="2">DP5N28-2</strain>
    </source>
</reference>
<dbReference type="AlphaFoldDB" id="A0A953L7V5"/>
<protein>
    <submittedName>
        <fullName evidence="2">DUF1080 domain-containing protein</fullName>
    </submittedName>
</protein>
<name>A0A953L7V5_9BACT</name>
<evidence type="ECO:0000313" key="2">
    <source>
        <dbReference type="EMBL" id="MBY5959112.1"/>
    </source>
</evidence>
<gene>
    <name evidence="2" type="ORF">KUV50_13250</name>
</gene>
<dbReference type="GO" id="GO:0016787">
    <property type="term" value="F:hydrolase activity"/>
    <property type="evidence" value="ECO:0007669"/>
    <property type="project" value="InterPro"/>
</dbReference>
<dbReference type="Pfam" id="PF06439">
    <property type="entry name" value="3keto-disac_hyd"/>
    <property type="match status" value="1"/>
</dbReference>
<keyword evidence="3" id="KW-1185">Reference proteome</keyword>
<evidence type="ECO:0000313" key="3">
    <source>
        <dbReference type="Proteomes" id="UP000753961"/>
    </source>
</evidence>
<accession>A0A953L7V5</accession>
<dbReference type="Proteomes" id="UP000753961">
    <property type="component" value="Unassembled WGS sequence"/>
</dbReference>
<sequence length="221" mass="25112">MISKRIGITVLAFILVLGWSHLMAQNKSMPEIRVLFDGVSLDGWDVANPAFRGLWYVKDSTIYGGDGKHKIPANTYLHTTEEYEDFEFRCLFRITGDPMTGMINSGIQYRSQIRDGRMIGYQADIGKGYWGDIYDEHRRGKLVDGDLSVLHRILNADGWNSYIIRCQGDLHETYINGVQVARYVEEDPSIPRKGIIGMQNHSGGNSMVEFRDITITILSEE</sequence>
<evidence type="ECO:0000259" key="1">
    <source>
        <dbReference type="Pfam" id="PF06439"/>
    </source>
</evidence>
<dbReference type="RefSeq" id="WP_222580651.1">
    <property type="nucleotide sequence ID" value="NZ_JAHVHU010000012.1"/>
</dbReference>
<comment type="caution">
    <text evidence="2">The sequence shown here is derived from an EMBL/GenBank/DDBJ whole genome shotgun (WGS) entry which is preliminary data.</text>
</comment>
<dbReference type="InterPro" id="IPR010496">
    <property type="entry name" value="AL/BT2_dom"/>
</dbReference>
<dbReference type="Gene3D" id="2.60.120.560">
    <property type="entry name" value="Exo-inulinase, domain 1"/>
    <property type="match status" value="1"/>
</dbReference>
<feature type="domain" description="3-keto-alpha-glucoside-1,2-lyase/3-keto-2-hydroxy-glucal hydratase" evidence="1">
    <location>
        <begin position="33"/>
        <end position="216"/>
    </location>
</feature>
<organism evidence="2 3">
    <name type="scientific">Membranihabitans marinus</name>
    <dbReference type="NCBI Taxonomy" id="1227546"/>
    <lineage>
        <taxon>Bacteria</taxon>
        <taxon>Pseudomonadati</taxon>
        <taxon>Bacteroidota</taxon>
        <taxon>Saprospiria</taxon>
        <taxon>Saprospirales</taxon>
        <taxon>Saprospiraceae</taxon>
        <taxon>Membranihabitans</taxon>
    </lineage>
</organism>
<proteinExistence type="predicted"/>